<dbReference type="AlphaFoldDB" id="A0A8I2D955"/>
<comment type="caution">
    <text evidence="3">The sequence shown here is derived from an EMBL/GenBank/DDBJ whole genome shotgun (WGS) entry which is preliminary data.</text>
</comment>
<dbReference type="InterPro" id="IPR010359">
    <property type="entry name" value="IrrE_HExxH"/>
</dbReference>
<dbReference type="SUPFAM" id="SSF47413">
    <property type="entry name" value="lambda repressor-like DNA-binding domains"/>
    <property type="match status" value="1"/>
</dbReference>
<organism evidence="3 4">
    <name type="scientific">Providencia huaxiensis</name>
    <dbReference type="NCBI Taxonomy" id="2027290"/>
    <lineage>
        <taxon>Bacteria</taxon>
        <taxon>Pseudomonadati</taxon>
        <taxon>Pseudomonadota</taxon>
        <taxon>Gammaproteobacteria</taxon>
        <taxon>Enterobacterales</taxon>
        <taxon>Morganellaceae</taxon>
        <taxon>Providencia</taxon>
    </lineage>
</organism>
<dbReference type="RefSeq" id="WP_181468546.1">
    <property type="nucleotide sequence ID" value="NZ_JAGKLY010000001.1"/>
</dbReference>
<dbReference type="Pfam" id="PF01381">
    <property type="entry name" value="HTH_3"/>
    <property type="match status" value="1"/>
</dbReference>
<protein>
    <submittedName>
        <fullName evidence="3">Helix-turn-helix domain-containing protein</fullName>
    </submittedName>
</protein>
<evidence type="ECO:0000313" key="3">
    <source>
        <dbReference type="EMBL" id="MBQ0267172.1"/>
    </source>
</evidence>
<dbReference type="CDD" id="cd00093">
    <property type="entry name" value="HTH_XRE"/>
    <property type="match status" value="1"/>
</dbReference>
<dbReference type="PROSITE" id="PS50943">
    <property type="entry name" value="HTH_CROC1"/>
    <property type="match status" value="1"/>
</dbReference>
<gene>
    <name evidence="3" type="ORF">J7T18_02535</name>
</gene>
<dbReference type="SMART" id="SM00530">
    <property type="entry name" value="HTH_XRE"/>
    <property type="match status" value="1"/>
</dbReference>
<dbReference type="PANTHER" id="PTHR43236">
    <property type="entry name" value="ANTITOXIN HIGA1"/>
    <property type="match status" value="1"/>
</dbReference>
<dbReference type="PANTHER" id="PTHR43236:SF1">
    <property type="entry name" value="BLL7220 PROTEIN"/>
    <property type="match status" value="1"/>
</dbReference>
<accession>A0A8I2D955</accession>
<reference evidence="3" key="1">
    <citation type="submission" date="2021-03" db="EMBL/GenBank/DDBJ databases">
        <authorList>
            <person name="Stanton E."/>
        </authorList>
    </citation>
    <scope>NUCLEOTIDE SEQUENCE</scope>
    <source>
        <strain evidence="3">2020EL-00113</strain>
    </source>
</reference>
<dbReference type="Gene3D" id="1.10.260.40">
    <property type="entry name" value="lambda repressor-like DNA-binding domains"/>
    <property type="match status" value="1"/>
</dbReference>
<dbReference type="GO" id="GO:0003677">
    <property type="term" value="F:DNA binding"/>
    <property type="evidence" value="ECO:0007669"/>
    <property type="project" value="InterPro"/>
</dbReference>
<dbReference type="InterPro" id="IPR001387">
    <property type="entry name" value="Cro/C1-type_HTH"/>
</dbReference>
<evidence type="ECO:0000259" key="2">
    <source>
        <dbReference type="PROSITE" id="PS50943"/>
    </source>
</evidence>
<evidence type="ECO:0000256" key="1">
    <source>
        <dbReference type="ARBA" id="ARBA00007227"/>
    </source>
</evidence>
<dbReference type="InterPro" id="IPR010982">
    <property type="entry name" value="Lambda_DNA-bd_dom_sf"/>
</dbReference>
<comment type="similarity">
    <text evidence="1">Belongs to the short-chain fatty acyl-CoA assimilation regulator (ScfR) family.</text>
</comment>
<dbReference type="InterPro" id="IPR052345">
    <property type="entry name" value="Rad_response_metalloprotease"/>
</dbReference>
<name>A0A8I2D955_9GAMM</name>
<dbReference type="EMBL" id="JAGKLY010000001">
    <property type="protein sequence ID" value="MBQ0267172.1"/>
    <property type="molecule type" value="Genomic_DNA"/>
</dbReference>
<proteinExistence type="inferred from homology"/>
<dbReference type="Pfam" id="PF06114">
    <property type="entry name" value="Peptidase_M78"/>
    <property type="match status" value="1"/>
</dbReference>
<evidence type="ECO:0000313" key="4">
    <source>
        <dbReference type="Proteomes" id="UP000674270"/>
    </source>
</evidence>
<feature type="domain" description="HTH cro/C1-type" evidence="2">
    <location>
        <begin position="15"/>
        <end position="68"/>
    </location>
</feature>
<sequence length="367" mass="41931">MELFDFKSGYRGDKLRLARMARGLSCEELATALGKSKQYISKLEKGFKPSEELADEIARYLNIQPDFLFTERSYPIEDEQCHFRSKKSRTKTLTNSILARAEILSSLISSLEDEIEYPELNIPDISDRPMNTLDDIERIAENCRRYWGIGLGPITSMVKFVENLGIIITHVTDVDDRVDAFTVNSKRPIIIRNDAKSSVCRFRSDIGHELGHIVLHEGMITGDNLTESQANQFSSAFMVPRVSFMKEFPRMRGRYLDWSALGDFKLRWRVSLRMIIYRASALGLITKDQARQGYMYLNTKGYTAVEPGDNLIPVEEPTLLTRSIEMLDDLSWNNILVKTGITRELVRELFGVNKPISDKASFIYSVG</sequence>
<dbReference type="Gene3D" id="1.10.10.2910">
    <property type="match status" value="1"/>
</dbReference>
<dbReference type="Proteomes" id="UP000674270">
    <property type="component" value="Unassembled WGS sequence"/>
</dbReference>